<dbReference type="SUPFAM" id="SSF51735">
    <property type="entry name" value="NAD(P)-binding Rossmann-fold domains"/>
    <property type="match status" value="1"/>
</dbReference>
<evidence type="ECO:0000259" key="3">
    <source>
        <dbReference type="SMART" id="SM00829"/>
    </source>
</evidence>
<dbReference type="PANTHER" id="PTHR48106:SF13">
    <property type="entry name" value="QUINONE OXIDOREDUCTASE-RELATED"/>
    <property type="match status" value="1"/>
</dbReference>
<dbReference type="PROSITE" id="PS01162">
    <property type="entry name" value="QOR_ZETA_CRYSTAL"/>
    <property type="match status" value="1"/>
</dbReference>
<evidence type="ECO:0000256" key="2">
    <source>
        <dbReference type="ARBA" id="ARBA00023002"/>
    </source>
</evidence>
<keyword evidence="5" id="KW-1185">Reference proteome</keyword>
<proteinExistence type="predicted"/>
<dbReference type="InterPro" id="IPR013149">
    <property type="entry name" value="ADH-like_C"/>
</dbReference>
<dbReference type="InterPro" id="IPR036291">
    <property type="entry name" value="NAD(P)-bd_dom_sf"/>
</dbReference>
<protein>
    <submittedName>
        <fullName evidence="4">NADPH:quinone reductase-like Zn-dependent oxidoreductase</fullName>
    </submittedName>
</protein>
<dbReference type="RefSeq" id="WP_025358114.1">
    <property type="nucleotide sequence ID" value="NZ_BAAABQ010000007.1"/>
</dbReference>
<keyword evidence="1" id="KW-0521">NADP</keyword>
<accession>A0ABR6BBL3</accession>
<name>A0ABR6BBL3_9PSEU</name>
<comment type="caution">
    <text evidence="4">The sequence shown here is derived from an EMBL/GenBank/DDBJ whole genome shotgun (WGS) entry which is preliminary data.</text>
</comment>
<dbReference type="Gene3D" id="3.90.180.10">
    <property type="entry name" value="Medium-chain alcohol dehydrogenases, catalytic domain"/>
    <property type="match status" value="1"/>
</dbReference>
<dbReference type="Proteomes" id="UP000517916">
    <property type="component" value="Unassembled WGS sequence"/>
</dbReference>
<dbReference type="InterPro" id="IPR013154">
    <property type="entry name" value="ADH-like_N"/>
</dbReference>
<dbReference type="SMART" id="SM00829">
    <property type="entry name" value="PKS_ER"/>
    <property type="match status" value="1"/>
</dbReference>
<dbReference type="CDD" id="cd05286">
    <property type="entry name" value="QOR2"/>
    <property type="match status" value="1"/>
</dbReference>
<dbReference type="Pfam" id="PF08240">
    <property type="entry name" value="ADH_N"/>
    <property type="match status" value="1"/>
</dbReference>
<keyword evidence="2" id="KW-0560">Oxidoreductase</keyword>
<organism evidence="4 5">
    <name type="scientific">Kutzneria viridogrisea</name>
    <dbReference type="NCBI Taxonomy" id="47990"/>
    <lineage>
        <taxon>Bacteria</taxon>
        <taxon>Bacillati</taxon>
        <taxon>Actinomycetota</taxon>
        <taxon>Actinomycetes</taxon>
        <taxon>Pseudonocardiales</taxon>
        <taxon>Pseudonocardiaceae</taxon>
        <taxon>Kutzneria</taxon>
    </lineage>
</organism>
<reference evidence="4 5" key="1">
    <citation type="submission" date="2020-08" db="EMBL/GenBank/DDBJ databases">
        <title>Genomic Encyclopedia of Archaeal and Bacterial Type Strains, Phase II (KMG-II): from individual species to whole genera.</title>
        <authorList>
            <person name="Goeker M."/>
        </authorList>
    </citation>
    <scope>NUCLEOTIDE SEQUENCE [LARGE SCALE GENOMIC DNA]</scope>
    <source>
        <strain evidence="4 5">DSM 43850</strain>
    </source>
</reference>
<dbReference type="InterPro" id="IPR047618">
    <property type="entry name" value="QOR-like"/>
</dbReference>
<dbReference type="InterPro" id="IPR011032">
    <property type="entry name" value="GroES-like_sf"/>
</dbReference>
<dbReference type="InterPro" id="IPR002364">
    <property type="entry name" value="Quin_OxRdtase/zeta-crystal_CS"/>
</dbReference>
<dbReference type="PANTHER" id="PTHR48106">
    <property type="entry name" value="QUINONE OXIDOREDUCTASE PIG3-RELATED"/>
    <property type="match status" value="1"/>
</dbReference>
<dbReference type="Pfam" id="PF00107">
    <property type="entry name" value="ADH_zinc_N"/>
    <property type="match status" value="1"/>
</dbReference>
<gene>
    <name evidence="4" type="ORF">BC739_001462</name>
</gene>
<sequence length="326" mass="34073">MRAIVVEQLGGPEALVPKEVPAPVPGPGEILVEITVAGVNFMDTSTRQHGRAGAEVPIVPGVEGAGVVRGLGPGVTDLAVGDRVAWVFAYGSYAEQIVMPAADVVPVPDGISDEVAASVMMQGLTAHHFATEAYPVRPGDTALVHAAAGGLGQLLTQLVKLRGGTVIGLVSREEKVEVARRAGADHVLVSRDDDFVDQVRELTGGAGVDVVFEGGGATTFQGSMKALRRNGTLLYYGVLIGQAPTIGIRELPNSIKVCYPVFSDHIPTREALLTHSADLFSMIADGRLAVTIGGRYPLAEAARAHRDIESRKTTGKLLLLTGQHAS</sequence>
<evidence type="ECO:0000313" key="5">
    <source>
        <dbReference type="Proteomes" id="UP000517916"/>
    </source>
</evidence>
<dbReference type="EMBL" id="JACJID010000001">
    <property type="protein sequence ID" value="MBA8924265.1"/>
    <property type="molecule type" value="Genomic_DNA"/>
</dbReference>
<evidence type="ECO:0000313" key="4">
    <source>
        <dbReference type="EMBL" id="MBA8924265.1"/>
    </source>
</evidence>
<dbReference type="InterPro" id="IPR020843">
    <property type="entry name" value="ER"/>
</dbReference>
<evidence type="ECO:0000256" key="1">
    <source>
        <dbReference type="ARBA" id="ARBA00022857"/>
    </source>
</evidence>
<dbReference type="Gene3D" id="3.40.50.720">
    <property type="entry name" value="NAD(P)-binding Rossmann-like Domain"/>
    <property type="match status" value="1"/>
</dbReference>
<feature type="domain" description="Enoyl reductase (ER)" evidence="3">
    <location>
        <begin position="10"/>
        <end position="319"/>
    </location>
</feature>
<dbReference type="SUPFAM" id="SSF50129">
    <property type="entry name" value="GroES-like"/>
    <property type="match status" value="1"/>
</dbReference>